<dbReference type="GeneID" id="113398504"/>
<dbReference type="InterPro" id="IPR013106">
    <property type="entry name" value="Ig_V-set"/>
</dbReference>
<dbReference type="Gene3D" id="2.60.40.10">
    <property type="entry name" value="Immunoglobulins"/>
    <property type="match status" value="1"/>
</dbReference>
<feature type="signal peptide" evidence="1">
    <location>
        <begin position="1"/>
        <end position="16"/>
    </location>
</feature>
<dbReference type="PROSITE" id="PS50835">
    <property type="entry name" value="IG_LIKE"/>
    <property type="match status" value="1"/>
</dbReference>
<dbReference type="InterPro" id="IPR036179">
    <property type="entry name" value="Ig-like_dom_sf"/>
</dbReference>
<protein>
    <submittedName>
        <fullName evidence="4">Uncharacterized protein LOC113398504 isoform X1</fullName>
    </submittedName>
</protein>
<name>A0ABM4AL75_VANTA</name>
<dbReference type="Proteomes" id="UP001652626">
    <property type="component" value="Chromosome 10"/>
</dbReference>
<gene>
    <name evidence="4" type="primary">LOC113398504</name>
</gene>
<dbReference type="RefSeq" id="XP_064072044.1">
    <property type="nucleotide sequence ID" value="XM_064215974.1"/>
</dbReference>
<dbReference type="Pfam" id="PF07686">
    <property type="entry name" value="V-set"/>
    <property type="match status" value="1"/>
</dbReference>
<feature type="domain" description="Ig-like" evidence="2">
    <location>
        <begin position="15"/>
        <end position="125"/>
    </location>
</feature>
<evidence type="ECO:0000313" key="4">
    <source>
        <dbReference type="RefSeq" id="XP_064072044.1"/>
    </source>
</evidence>
<reference evidence="4" key="1">
    <citation type="submission" date="2025-08" db="UniProtKB">
        <authorList>
            <consortium name="RefSeq"/>
        </authorList>
    </citation>
    <scope>IDENTIFICATION</scope>
    <source>
        <tissue evidence="4">Whole body</tissue>
    </source>
</reference>
<accession>A0ABM4AL75</accession>
<evidence type="ECO:0000313" key="3">
    <source>
        <dbReference type="Proteomes" id="UP001652626"/>
    </source>
</evidence>
<dbReference type="InterPro" id="IPR007110">
    <property type="entry name" value="Ig-like_dom"/>
</dbReference>
<dbReference type="SMART" id="SM00409">
    <property type="entry name" value="IG"/>
    <property type="match status" value="1"/>
</dbReference>
<feature type="chain" id="PRO_5045939377" evidence="1">
    <location>
        <begin position="17"/>
        <end position="281"/>
    </location>
</feature>
<evidence type="ECO:0000259" key="2">
    <source>
        <dbReference type="PROSITE" id="PS50835"/>
    </source>
</evidence>
<dbReference type="InterPro" id="IPR003599">
    <property type="entry name" value="Ig_sub"/>
</dbReference>
<dbReference type="PANTHER" id="PTHR21261">
    <property type="entry name" value="BEAT PROTEIN"/>
    <property type="match status" value="1"/>
</dbReference>
<dbReference type="SUPFAM" id="SSF48726">
    <property type="entry name" value="Immunoglobulin"/>
    <property type="match status" value="1"/>
</dbReference>
<organism evidence="3 4">
    <name type="scientific">Vanessa tameamea</name>
    <name type="common">Kamehameha butterfly</name>
    <dbReference type="NCBI Taxonomy" id="334116"/>
    <lineage>
        <taxon>Eukaryota</taxon>
        <taxon>Metazoa</taxon>
        <taxon>Ecdysozoa</taxon>
        <taxon>Arthropoda</taxon>
        <taxon>Hexapoda</taxon>
        <taxon>Insecta</taxon>
        <taxon>Pterygota</taxon>
        <taxon>Neoptera</taxon>
        <taxon>Endopterygota</taxon>
        <taxon>Lepidoptera</taxon>
        <taxon>Glossata</taxon>
        <taxon>Ditrysia</taxon>
        <taxon>Papilionoidea</taxon>
        <taxon>Nymphalidae</taxon>
        <taxon>Nymphalinae</taxon>
        <taxon>Vanessa</taxon>
    </lineage>
</organism>
<evidence type="ECO:0000256" key="1">
    <source>
        <dbReference type="SAM" id="SignalP"/>
    </source>
</evidence>
<keyword evidence="3" id="KW-1185">Reference proteome</keyword>
<dbReference type="InterPro" id="IPR013783">
    <property type="entry name" value="Ig-like_fold"/>
</dbReference>
<proteinExistence type="predicted"/>
<keyword evidence="1" id="KW-0732">Signal</keyword>
<sequence length="281" mass="31065">MWGIVLLLYFVTGSRQLSITEFTIPSSVESGEDARLNCKYELTSDESDKALFVKWWWTPLNSTSDERNQLYQRIAGHPAVALHNDIKIEENDSILLLNVTPEDSGTYECEVSNIDEVRKHAELLVFTMGSGPDLNITLVDDGPDADDEDDVLVTCAATDVAPYPDLVIIANGEILPTQESVSSNGSTYDIFASTVLSKDKADGVDISCELYYRDVNVTHSPYVDTQTFYVDQSALSTTEDAEDDFTTEATSDPLQYNSKAEHGSALSLLLVIAAFTFVFWL</sequence>